<dbReference type="InterPro" id="IPR036388">
    <property type="entry name" value="WH-like_DNA-bd_sf"/>
</dbReference>
<dbReference type="Gene3D" id="1.10.10.10">
    <property type="entry name" value="Winged helix-like DNA-binding domain superfamily/Winged helix DNA-binding domain"/>
    <property type="match status" value="1"/>
</dbReference>
<dbReference type="AlphaFoldDB" id="A0A239WTG4"/>
<dbReference type="InterPro" id="IPR009057">
    <property type="entry name" value="Homeodomain-like_sf"/>
</dbReference>
<name>A0A239WTG4_STRAI</name>
<feature type="domain" description="HTH rpiR-type" evidence="1">
    <location>
        <begin position="1"/>
        <end position="52"/>
    </location>
</feature>
<dbReference type="PANTHER" id="PTHR30514:SF1">
    <property type="entry name" value="HTH-TYPE TRANSCRIPTIONAL REGULATOR HEXR-RELATED"/>
    <property type="match status" value="1"/>
</dbReference>
<protein>
    <submittedName>
        <fullName evidence="2">RpiR family transcriptional regulator</fullName>
    </submittedName>
</protein>
<dbReference type="PROSITE" id="PS51071">
    <property type="entry name" value="HTH_RPIR"/>
    <property type="match status" value="1"/>
</dbReference>
<dbReference type="KEGG" id="saco:SAME_00733"/>
<dbReference type="PANTHER" id="PTHR30514">
    <property type="entry name" value="GLUCOKINASE"/>
    <property type="match status" value="1"/>
</dbReference>
<gene>
    <name evidence="2" type="ORF">SAMEA4504048_00733</name>
</gene>
<dbReference type="GO" id="GO:0097367">
    <property type="term" value="F:carbohydrate derivative binding"/>
    <property type="evidence" value="ECO:0007669"/>
    <property type="project" value="InterPro"/>
</dbReference>
<dbReference type="SUPFAM" id="SSF46689">
    <property type="entry name" value="Homeodomain-like"/>
    <property type="match status" value="1"/>
</dbReference>
<proteinExistence type="predicted"/>
<evidence type="ECO:0000313" key="3">
    <source>
        <dbReference type="Proteomes" id="UP000215144"/>
    </source>
</evidence>
<dbReference type="EMBL" id="LT906454">
    <property type="protein sequence ID" value="SNV37845.1"/>
    <property type="molecule type" value="Genomic_DNA"/>
</dbReference>
<evidence type="ECO:0000313" key="2">
    <source>
        <dbReference type="EMBL" id="SNV37845.1"/>
    </source>
</evidence>
<accession>A0A239WTG4</accession>
<dbReference type="InterPro" id="IPR047640">
    <property type="entry name" value="RpiR-like"/>
</dbReference>
<dbReference type="Proteomes" id="UP000215144">
    <property type="component" value="Chromosome 1"/>
</dbReference>
<dbReference type="GO" id="GO:0003700">
    <property type="term" value="F:DNA-binding transcription factor activity"/>
    <property type="evidence" value="ECO:0007669"/>
    <property type="project" value="InterPro"/>
</dbReference>
<organism evidence="2 3">
    <name type="scientific">Streptococcus acidominimus</name>
    <dbReference type="NCBI Taxonomy" id="1326"/>
    <lineage>
        <taxon>Bacteria</taxon>
        <taxon>Bacillati</taxon>
        <taxon>Bacillota</taxon>
        <taxon>Bacilli</taxon>
        <taxon>Lactobacillales</taxon>
        <taxon>Streptococcaceae</taxon>
        <taxon>Streptococcus</taxon>
    </lineage>
</organism>
<dbReference type="GO" id="GO:0003677">
    <property type="term" value="F:DNA binding"/>
    <property type="evidence" value="ECO:0007669"/>
    <property type="project" value="InterPro"/>
</dbReference>
<sequence>MEHLDYVERLTITKITQASQTSTSAVLRFCKTLGFQGFKDFRYAAINFLRTEIRDTENNQFSHNLQSYQQGLNALQSIPEDHIQDLLSALANANHIFAIGLYQSSLPAKLFHYGLLNLD</sequence>
<reference evidence="2 3" key="1">
    <citation type="submission" date="2017-06" db="EMBL/GenBank/DDBJ databases">
        <authorList>
            <consortium name="Pathogen Informatics"/>
        </authorList>
    </citation>
    <scope>NUCLEOTIDE SEQUENCE [LARGE SCALE GENOMIC DNA]</scope>
    <source>
        <strain evidence="2 3">NCTC11291</strain>
    </source>
</reference>
<dbReference type="InterPro" id="IPR000281">
    <property type="entry name" value="HTH_RpiR"/>
</dbReference>
<evidence type="ECO:0000259" key="1">
    <source>
        <dbReference type="PROSITE" id="PS51071"/>
    </source>
</evidence>
<dbReference type="Pfam" id="PF01418">
    <property type="entry name" value="HTH_6"/>
    <property type="match status" value="1"/>
</dbReference>
<dbReference type="RefSeq" id="WP_231909838.1">
    <property type="nucleotide sequence ID" value="NZ_LT906454.1"/>
</dbReference>